<organism evidence="2">
    <name type="scientific">Tetraselmis sp. GSL018</name>
    <dbReference type="NCBI Taxonomy" id="582737"/>
    <lineage>
        <taxon>Eukaryota</taxon>
        <taxon>Viridiplantae</taxon>
        <taxon>Chlorophyta</taxon>
        <taxon>core chlorophytes</taxon>
        <taxon>Chlorodendrophyceae</taxon>
        <taxon>Chlorodendrales</taxon>
        <taxon>Chlorodendraceae</taxon>
        <taxon>Tetraselmis</taxon>
    </lineage>
</organism>
<dbReference type="AlphaFoldDB" id="A0A061S511"/>
<feature type="compositionally biased region" description="Basic and acidic residues" evidence="1">
    <location>
        <begin position="66"/>
        <end position="88"/>
    </location>
</feature>
<reference evidence="2" key="1">
    <citation type="submission" date="2014-05" db="EMBL/GenBank/DDBJ databases">
        <title>The transcriptome of the halophilic microalga Tetraselmis sp. GSL018 isolated from the Great Salt Lake, Utah.</title>
        <authorList>
            <person name="Jinkerson R.E."/>
            <person name="D'Adamo S."/>
            <person name="Posewitz M.C."/>
        </authorList>
    </citation>
    <scope>NUCLEOTIDE SEQUENCE</scope>
    <source>
        <strain evidence="2">GSL018</strain>
    </source>
</reference>
<feature type="compositionally biased region" description="Basic and acidic residues" evidence="1">
    <location>
        <begin position="115"/>
        <end position="125"/>
    </location>
</feature>
<feature type="compositionally biased region" description="Polar residues" evidence="1">
    <location>
        <begin position="51"/>
        <end position="61"/>
    </location>
</feature>
<feature type="region of interest" description="Disordered" evidence="1">
    <location>
        <begin position="43"/>
        <end position="125"/>
    </location>
</feature>
<dbReference type="EMBL" id="GBEZ01007384">
    <property type="protein sequence ID" value="JAC78074.1"/>
    <property type="molecule type" value="Transcribed_RNA"/>
</dbReference>
<feature type="compositionally biased region" description="Basic and acidic residues" evidence="1">
    <location>
        <begin position="19"/>
        <end position="28"/>
    </location>
</feature>
<sequence length="164" mass="18577">MGKSARSNRLKRNKAVRRARLEESEVTKERMAAKQLALAKSIAAPKISENPDYQQQLQRDTAMSLDEDRSSRAGQPEKMEVDAAEKSLLKPQGGVRKKAGRKVKLQQQNKAVDAPGRKRQGEEKYRKLQEVNPLAGTNPAQFTRLRKRYKKGRTLGIRKQLGIE</sequence>
<name>A0A061S511_9CHLO</name>
<evidence type="ECO:0000313" key="2">
    <source>
        <dbReference type="EMBL" id="JAC78074.1"/>
    </source>
</evidence>
<evidence type="ECO:0000256" key="1">
    <source>
        <dbReference type="SAM" id="MobiDB-lite"/>
    </source>
</evidence>
<proteinExistence type="predicted"/>
<feature type="compositionally biased region" description="Basic residues" evidence="1">
    <location>
        <begin position="1"/>
        <end position="18"/>
    </location>
</feature>
<feature type="compositionally biased region" description="Basic residues" evidence="1">
    <location>
        <begin position="95"/>
        <end position="104"/>
    </location>
</feature>
<protein>
    <submittedName>
        <fullName evidence="2">Uncharacterized protein</fullName>
    </submittedName>
</protein>
<gene>
    <name evidence="2" type="ORF">TSPGSL018_16101</name>
</gene>
<accession>A0A061S511</accession>
<feature type="region of interest" description="Disordered" evidence="1">
    <location>
        <begin position="1"/>
        <end position="28"/>
    </location>
</feature>